<dbReference type="Proteomes" id="UP001302949">
    <property type="component" value="Unassembled WGS sequence"/>
</dbReference>
<name>A0ABU5QDC4_9BACT</name>
<proteinExistence type="predicted"/>
<keyword evidence="2" id="KW-1185">Reference proteome</keyword>
<organism evidence="1 2">
    <name type="scientific">Arcicella rigui</name>
    <dbReference type="NCBI Taxonomy" id="797020"/>
    <lineage>
        <taxon>Bacteria</taxon>
        <taxon>Pseudomonadati</taxon>
        <taxon>Bacteroidota</taxon>
        <taxon>Cytophagia</taxon>
        <taxon>Cytophagales</taxon>
        <taxon>Flectobacillaceae</taxon>
        <taxon>Arcicella</taxon>
    </lineage>
</organism>
<evidence type="ECO:0000313" key="2">
    <source>
        <dbReference type="Proteomes" id="UP001302949"/>
    </source>
</evidence>
<evidence type="ECO:0008006" key="3">
    <source>
        <dbReference type="Google" id="ProtNLM"/>
    </source>
</evidence>
<dbReference type="RefSeq" id="WP_323298011.1">
    <property type="nucleotide sequence ID" value="NZ_JAYFUM010000021.1"/>
</dbReference>
<accession>A0ABU5QDC4</accession>
<gene>
    <name evidence="1" type="ORF">VB248_17010</name>
</gene>
<dbReference type="PROSITE" id="PS51257">
    <property type="entry name" value="PROKAR_LIPOPROTEIN"/>
    <property type="match status" value="1"/>
</dbReference>
<comment type="caution">
    <text evidence="1">The sequence shown here is derived from an EMBL/GenBank/DDBJ whole genome shotgun (WGS) entry which is preliminary data.</text>
</comment>
<sequence>MKKLVTYLFVLGLLSVIYACRDESLNPVPQWEYAVHGFTVFDGIAFNGNINSRPQKYESDYAVNFPASGQDNAKINFKTRWVSLDNKLTVNKIELYINFTEDYTDPDGNPKTADLGSGVGKLLATISNVQGNRVWNSYSVTPKQIYDLYKDATVKYDKVNAVKVFSNPSHPRPTGKWFDGNTDNFILTWRLYTTDGKVFKTWNQASVCADLTSVSEANSNCQLVWSVN</sequence>
<dbReference type="EMBL" id="JAYFUM010000021">
    <property type="protein sequence ID" value="MEA5140854.1"/>
    <property type="molecule type" value="Genomic_DNA"/>
</dbReference>
<reference evidence="1 2" key="1">
    <citation type="submission" date="2023-12" db="EMBL/GenBank/DDBJ databases">
        <title>Novel species of the genus Arcicella isolated from rivers.</title>
        <authorList>
            <person name="Lu H."/>
        </authorList>
    </citation>
    <scope>NUCLEOTIDE SEQUENCE [LARGE SCALE GENOMIC DNA]</scope>
    <source>
        <strain evidence="1 2">KCTC 23307</strain>
    </source>
</reference>
<protein>
    <recommendedName>
        <fullName evidence="3">Lipoprotein</fullName>
    </recommendedName>
</protein>
<evidence type="ECO:0000313" key="1">
    <source>
        <dbReference type="EMBL" id="MEA5140854.1"/>
    </source>
</evidence>